<reference evidence="3" key="2">
    <citation type="submission" date="2015-08" db="UniProtKB">
        <authorList>
            <consortium name="WormBaseParasite"/>
        </authorList>
    </citation>
    <scope>IDENTIFICATION</scope>
</reference>
<evidence type="ECO:0000313" key="2">
    <source>
        <dbReference type="Proteomes" id="UP000035680"/>
    </source>
</evidence>
<proteinExistence type="predicted"/>
<evidence type="ECO:0000256" key="1">
    <source>
        <dbReference type="SAM" id="SignalP"/>
    </source>
</evidence>
<dbReference type="AlphaFoldDB" id="A0A0K0FX06"/>
<dbReference type="WBParaSite" id="SVE_1697200.1">
    <property type="protein sequence ID" value="SVE_1697200.1"/>
    <property type="gene ID" value="SVE_1697200"/>
</dbReference>
<name>A0A0K0FX06_STRVS</name>
<evidence type="ECO:0000313" key="3">
    <source>
        <dbReference type="WBParaSite" id="SVE_1697200.1"/>
    </source>
</evidence>
<sequence>MKLTFTKFGMFVIFLLINLLSCNTVTSKDDDEQDIKSRLLDTETQVSNMLTVCMEAYNTRVSSNNPPGIQYSQSSAELAYNNGLNTFYNMNATSLLFSASATSGSTDNNGLFTCVYRNSDGVSSAICMKV</sequence>
<keyword evidence="1" id="KW-0732">Signal</keyword>
<feature type="signal peptide" evidence="1">
    <location>
        <begin position="1"/>
        <end position="27"/>
    </location>
</feature>
<protein>
    <submittedName>
        <fullName evidence="3">SCP domain-containing protein</fullName>
    </submittedName>
</protein>
<reference evidence="2" key="1">
    <citation type="submission" date="2014-07" db="EMBL/GenBank/DDBJ databases">
        <authorList>
            <person name="Martin A.A"/>
            <person name="De Silva N."/>
        </authorList>
    </citation>
    <scope>NUCLEOTIDE SEQUENCE</scope>
</reference>
<organism evidence="2 3">
    <name type="scientific">Strongyloides venezuelensis</name>
    <name type="common">Threadworm</name>
    <dbReference type="NCBI Taxonomy" id="75913"/>
    <lineage>
        <taxon>Eukaryota</taxon>
        <taxon>Metazoa</taxon>
        <taxon>Ecdysozoa</taxon>
        <taxon>Nematoda</taxon>
        <taxon>Chromadorea</taxon>
        <taxon>Rhabditida</taxon>
        <taxon>Tylenchina</taxon>
        <taxon>Panagrolaimomorpha</taxon>
        <taxon>Strongyloidoidea</taxon>
        <taxon>Strongyloididae</taxon>
        <taxon>Strongyloides</taxon>
    </lineage>
</organism>
<keyword evidence="2" id="KW-1185">Reference proteome</keyword>
<accession>A0A0K0FX06</accession>
<feature type="chain" id="PRO_5005330192" evidence="1">
    <location>
        <begin position="28"/>
        <end position="130"/>
    </location>
</feature>
<dbReference type="Proteomes" id="UP000035680">
    <property type="component" value="Unassembled WGS sequence"/>
</dbReference>